<reference evidence="1 2" key="1">
    <citation type="submission" date="2016-07" db="EMBL/GenBank/DDBJ databases">
        <title>Pervasive Adenine N6-methylation of Active Genes in Fungi.</title>
        <authorList>
            <consortium name="DOE Joint Genome Institute"/>
            <person name="Mondo S.J."/>
            <person name="Dannebaum R.O."/>
            <person name="Kuo R.C."/>
            <person name="Labutti K."/>
            <person name="Haridas S."/>
            <person name="Kuo A."/>
            <person name="Salamov A."/>
            <person name="Ahrendt S.R."/>
            <person name="Lipzen A."/>
            <person name="Sullivan W."/>
            <person name="Andreopoulos W.B."/>
            <person name="Clum A."/>
            <person name="Lindquist E."/>
            <person name="Daum C."/>
            <person name="Ramamoorthy G.K."/>
            <person name="Gryganskyi A."/>
            <person name="Culley D."/>
            <person name="Magnuson J.K."/>
            <person name="James T.Y."/>
            <person name="O'Malley M.A."/>
            <person name="Stajich J.E."/>
            <person name="Spatafora J.W."/>
            <person name="Visel A."/>
            <person name="Grigoriev I.V."/>
        </authorList>
    </citation>
    <scope>NUCLEOTIDE SEQUENCE [LARGE SCALE GENOMIC DNA]</scope>
    <source>
        <strain evidence="1 2">JEL800</strain>
    </source>
</reference>
<dbReference type="EMBL" id="MCGO01000009">
    <property type="protein sequence ID" value="ORY49351.1"/>
    <property type="molecule type" value="Genomic_DNA"/>
</dbReference>
<organism evidence="1 2">
    <name type="scientific">Rhizoclosmatium globosum</name>
    <dbReference type="NCBI Taxonomy" id="329046"/>
    <lineage>
        <taxon>Eukaryota</taxon>
        <taxon>Fungi</taxon>
        <taxon>Fungi incertae sedis</taxon>
        <taxon>Chytridiomycota</taxon>
        <taxon>Chytridiomycota incertae sedis</taxon>
        <taxon>Chytridiomycetes</taxon>
        <taxon>Chytridiales</taxon>
        <taxon>Chytriomycetaceae</taxon>
        <taxon>Rhizoclosmatium</taxon>
    </lineage>
</organism>
<dbReference type="Gene3D" id="3.90.550.10">
    <property type="entry name" value="Spore Coat Polysaccharide Biosynthesis Protein SpsA, Chain A"/>
    <property type="match status" value="1"/>
</dbReference>
<sequence>MNLVDKGDAEVVVAYTGFMPWEKQMSLTRLGARLLHLPQLIVPSTDRWSCISCFSKLYLFGLEGIYTDILYVNSNMLLSPTLPLSFLFLFSAPENPKFFGAVQSLALADGNFDTSVLLFKPLKTRMAKLVQRAGKFNKTVDGINSEHDF</sequence>
<evidence type="ECO:0000313" key="1">
    <source>
        <dbReference type="EMBL" id="ORY49351.1"/>
    </source>
</evidence>
<name>A0A1Y2CQP0_9FUNG</name>
<protein>
    <submittedName>
        <fullName evidence="1">Uncharacterized protein</fullName>
    </submittedName>
</protein>
<proteinExistence type="predicted"/>
<dbReference type="InterPro" id="IPR029044">
    <property type="entry name" value="Nucleotide-diphossugar_trans"/>
</dbReference>
<dbReference type="OrthoDB" id="10538021at2759"/>
<comment type="caution">
    <text evidence="1">The sequence shown here is derived from an EMBL/GenBank/DDBJ whole genome shotgun (WGS) entry which is preliminary data.</text>
</comment>
<accession>A0A1Y2CQP0</accession>
<dbReference type="AlphaFoldDB" id="A0A1Y2CQP0"/>
<dbReference type="Proteomes" id="UP000193642">
    <property type="component" value="Unassembled WGS sequence"/>
</dbReference>
<gene>
    <name evidence="1" type="ORF">BCR33DRAFT_580783</name>
</gene>
<evidence type="ECO:0000313" key="2">
    <source>
        <dbReference type="Proteomes" id="UP000193642"/>
    </source>
</evidence>
<keyword evidence="2" id="KW-1185">Reference proteome</keyword>